<feature type="transmembrane region" description="Helical" evidence="1">
    <location>
        <begin position="40"/>
        <end position="64"/>
    </location>
</feature>
<keyword evidence="3" id="KW-1185">Reference proteome</keyword>
<keyword evidence="1" id="KW-0812">Transmembrane</keyword>
<dbReference type="EMBL" id="JAINUF010000013">
    <property type="protein sequence ID" value="KAJ8343613.1"/>
    <property type="molecule type" value="Genomic_DNA"/>
</dbReference>
<sequence length="74" mass="8426">MENDRLIMGNEGLFSFLLYIELWATLGYFGLLWATLGYFGLLWATLGYFGLLWATLGYFGLLWAPGTNPCLKFC</sequence>
<proteinExistence type="predicted"/>
<evidence type="ECO:0000256" key="1">
    <source>
        <dbReference type="SAM" id="Phobius"/>
    </source>
</evidence>
<dbReference type="AlphaFoldDB" id="A0A9Q1ERC9"/>
<protein>
    <submittedName>
        <fullName evidence="2">Uncharacterized protein</fullName>
    </submittedName>
</protein>
<evidence type="ECO:0000313" key="3">
    <source>
        <dbReference type="Proteomes" id="UP001152622"/>
    </source>
</evidence>
<name>A0A9Q1ERC9_SYNKA</name>
<keyword evidence="1" id="KW-0472">Membrane</keyword>
<gene>
    <name evidence="2" type="ORF">SKAU_G00309420</name>
</gene>
<evidence type="ECO:0000313" key="2">
    <source>
        <dbReference type="EMBL" id="KAJ8343613.1"/>
    </source>
</evidence>
<accession>A0A9Q1ERC9</accession>
<organism evidence="2 3">
    <name type="scientific">Synaphobranchus kaupii</name>
    <name type="common">Kaup's arrowtooth eel</name>
    <dbReference type="NCBI Taxonomy" id="118154"/>
    <lineage>
        <taxon>Eukaryota</taxon>
        <taxon>Metazoa</taxon>
        <taxon>Chordata</taxon>
        <taxon>Craniata</taxon>
        <taxon>Vertebrata</taxon>
        <taxon>Euteleostomi</taxon>
        <taxon>Actinopterygii</taxon>
        <taxon>Neopterygii</taxon>
        <taxon>Teleostei</taxon>
        <taxon>Anguilliformes</taxon>
        <taxon>Synaphobranchidae</taxon>
        <taxon>Synaphobranchus</taxon>
    </lineage>
</organism>
<feature type="transmembrane region" description="Helical" evidence="1">
    <location>
        <begin position="12"/>
        <end position="34"/>
    </location>
</feature>
<dbReference type="Proteomes" id="UP001152622">
    <property type="component" value="Chromosome 13"/>
</dbReference>
<keyword evidence="1" id="KW-1133">Transmembrane helix</keyword>
<reference evidence="2" key="1">
    <citation type="journal article" date="2023" name="Science">
        <title>Genome structures resolve the early diversification of teleost fishes.</title>
        <authorList>
            <person name="Parey E."/>
            <person name="Louis A."/>
            <person name="Montfort J."/>
            <person name="Bouchez O."/>
            <person name="Roques C."/>
            <person name="Iampietro C."/>
            <person name="Lluch J."/>
            <person name="Castinel A."/>
            <person name="Donnadieu C."/>
            <person name="Desvignes T."/>
            <person name="Floi Bucao C."/>
            <person name="Jouanno E."/>
            <person name="Wen M."/>
            <person name="Mejri S."/>
            <person name="Dirks R."/>
            <person name="Jansen H."/>
            <person name="Henkel C."/>
            <person name="Chen W.J."/>
            <person name="Zahm M."/>
            <person name="Cabau C."/>
            <person name="Klopp C."/>
            <person name="Thompson A.W."/>
            <person name="Robinson-Rechavi M."/>
            <person name="Braasch I."/>
            <person name="Lecointre G."/>
            <person name="Bobe J."/>
            <person name="Postlethwait J.H."/>
            <person name="Berthelot C."/>
            <person name="Roest Crollius H."/>
            <person name="Guiguen Y."/>
        </authorList>
    </citation>
    <scope>NUCLEOTIDE SEQUENCE</scope>
    <source>
        <strain evidence="2">WJC10195</strain>
    </source>
</reference>
<comment type="caution">
    <text evidence="2">The sequence shown here is derived from an EMBL/GenBank/DDBJ whole genome shotgun (WGS) entry which is preliminary data.</text>
</comment>